<evidence type="ECO:0000256" key="1">
    <source>
        <dbReference type="SAM" id="Coils"/>
    </source>
</evidence>
<feature type="region of interest" description="Disordered" evidence="2">
    <location>
        <begin position="267"/>
        <end position="344"/>
    </location>
</feature>
<feature type="domain" description="CBF1-interacting co-repressor CIR N-terminal" evidence="3">
    <location>
        <begin position="10"/>
        <end position="46"/>
    </location>
</feature>
<keyword evidence="1" id="KW-0175">Coiled coil</keyword>
<dbReference type="PANTHER" id="PTHR13151">
    <property type="entry name" value="CBF1 INTERACTING COREPRESSOR CIR"/>
    <property type="match status" value="1"/>
</dbReference>
<dbReference type="GO" id="GO:0005634">
    <property type="term" value="C:nucleus"/>
    <property type="evidence" value="ECO:0007669"/>
    <property type="project" value="TreeGrafter"/>
</dbReference>
<dbReference type="SMART" id="SM01083">
    <property type="entry name" value="Cir_N"/>
    <property type="match status" value="1"/>
</dbReference>
<dbReference type="OMA" id="KSWHPAN"/>
<feature type="coiled-coil region" evidence="1">
    <location>
        <begin position="223"/>
        <end position="253"/>
    </location>
</feature>
<dbReference type="EMBL" id="HAAD01002794">
    <property type="protein sequence ID" value="CDG69026.1"/>
    <property type="molecule type" value="mRNA"/>
</dbReference>
<dbReference type="PANTHER" id="PTHR13151:SF2">
    <property type="entry name" value="COREPRESSOR INTERACTING WITH RBPJ 1"/>
    <property type="match status" value="1"/>
</dbReference>
<organism evidence="4">
    <name type="scientific">Hydra vulgaris</name>
    <name type="common">Hydra</name>
    <name type="synonym">Hydra attenuata</name>
    <dbReference type="NCBI Taxonomy" id="6087"/>
    <lineage>
        <taxon>Eukaryota</taxon>
        <taxon>Metazoa</taxon>
        <taxon>Cnidaria</taxon>
        <taxon>Hydrozoa</taxon>
        <taxon>Hydroidolina</taxon>
        <taxon>Anthoathecata</taxon>
        <taxon>Aplanulata</taxon>
        <taxon>Hydridae</taxon>
        <taxon>Hydra</taxon>
    </lineage>
</organism>
<evidence type="ECO:0000256" key="2">
    <source>
        <dbReference type="SAM" id="MobiDB-lite"/>
    </source>
</evidence>
<dbReference type="Pfam" id="PF10197">
    <property type="entry name" value="Cir_N"/>
    <property type="match status" value="1"/>
</dbReference>
<sequence length="381" mass="45376">MFGKFMNKKFFHPGSLPNIKQKWVHEQRAAAKEKVQQDLQETYEKEQESYQSRMLSAKTDNDKMKLDLNFMYDQPPGMKKINDEKIEKEEEVKFEWQKHAPRPKYINDLGIECQDQPFGICVRNIRCFKCKEWGHQNTDRECPLFFSNSFAEAKIGKAADSLRYSDPLKLVKDMRKQHGITLKKSVIGQEIDPMIENQTLLESDKECSDIGEDDMKYIETLSSKQKKRLLKNLTKLQRKAEKKKHKTDEFNQDEKWCMKKKKKKKNELCNERKRKYSSESECGHNKSYDKDLESNKQYLKNKNDFKSNKDNKSKDHHNHHKKRRKVHQNKQEIDLSPPNKRLRKCTNSKSHFYTENEHSCNIEDEIDLQISLCRGERVKKC</sequence>
<reference evidence="4" key="1">
    <citation type="journal article" date="2013" name="Genome Biol. Evol.">
        <title>Punctuated emergences of genetic and phenotypic innovations in eumetazoan, bilaterian, euteleostome, and hominidae ancestors.</title>
        <authorList>
            <person name="Wenger Y."/>
            <person name="Galliot B."/>
        </authorList>
    </citation>
    <scope>NUCLEOTIDE SEQUENCE</scope>
    <source>
        <tissue evidence="4">Whole animals</tissue>
    </source>
</reference>
<dbReference type="InterPro" id="IPR019339">
    <property type="entry name" value="CIR_N_dom"/>
</dbReference>
<feature type="compositionally biased region" description="Basic and acidic residues" evidence="2">
    <location>
        <begin position="267"/>
        <end position="294"/>
    </location>
</feature>
<evidence type="ECO:0000259" key="3">
    <source>
        <dbReference type="SMART" id="SM01083"/>
    </source>
</evidence>
<feature type="compositionally biased region" description="Basic and acidic residues" evidence="2">
    <location>
        <begin position="301"/>
        <end position="313"/>
    </location>
</feature>
<dbReference type="GO" id="GO:0003714">
    <property type="term" value="F:transcription corepressor activity"/>
    <property type="evidence" value="ECO:0007669"/>
    <property type="project" value="InterPro"/>
</dbReference>
<feature type="compositionally biased region" description="Basic residues" evidence="2">
    <location>
        <begin position="314"/>
        <end position="328"/>
    </location>
</feature>
<name>T2MAE2_HYDVU</name>
<evidence type="ECO:0000313" key="4">
    <source>
        <dbReference type="EMBL" id="CDG69026.1"/>
    </source>
</evidence>
<gene>
    <name evidence="4" type="primary">CIR1</name>
</gene>
<dbReference type="KEGG" id="hmg:100201461"/>
<proteinExistence type="evidence at transcript level"/>
<dbReference type="InterPro" id="IPR040014">
    <property type="entry name" value="CIR1"/>
</dbReference>
<protein>
    <submittedName>
        <fullName evidence="4">Corepressor interacting with RBPJ 1</fullName>
    </submittedName>
</protein>
<dbReference type="AlphaFoldDB" id="T2MAE2"/>
<dbReference type="OrthoDB" id="6253837at2759"/>
<accession>T2MAE2</accession>